<feature type="domain" description="DUF1330" evidence="1">
    <location>
        <begin position="2"/>
        <end position="95"/>
    </location>
</feature>
<organism evidence="2 3">
    <name type="scientific">Seongchinamella unica</name>
    <dbReference type="NCBI Taxonomy" id="2547392"/>
    <lineage>
        <taxon>Bacteria</taxon>
        <taxon>Pseudomonadati</taxon>
        <taxon>Pseudomonadota</taxon>
        <taxon>Gammaproteobacteria</taxon>
        <taxon>Cellvibrionales</taxon>
        <taxon>Halieaceae</taxon>
        <taxon>Seongchinamella</taxon>
    </lineage>
</organism>
<dbReference type="InterPro" id="IPR011008">
    <property type="entry name" value="Dimeric_a/b-barrel"/>
</dbReference>
<evidence type="ECO:0000259" key="1">
    <source>
        <dbReference type="Pfam" id="PF07045"/>
    </source>
</evidence>
<proteinExistence type="predicted"/>
<dbReference type="AlphaFoldDB" id="A0A4R5LR45"/>
<protein>
    <submittedName>
        <fullName evidence="2">DUF1330 domain-containing protein</fullName>
    </submittedName>
</protein>
<dbReference type="Proteomes" id="UP000295554">
    <property type="component" value="Unassembled WGS sequence"/>
</dbReference>
<dbReference type="OrthoDB" id="9806380at2"/>
<dbReference type="PANTHER" id="PTHR41521:SF4">
    <property type="entry name" value="BLR0684 PROTEIN"/>
    <property type="match status" value="1"/>
</dbReference>
<comment type="caution">
    <text evidence="2">The sequence shown here is derived from an EMBL/GenBank/DDBJ whole genome shotgun (WGS) entry which is preliminary data.</text>
</comment>
<gene>
    <name evidence="2" type="ORF">E2F43_07230</name>
</gene>
<dbReference type="PANTHER" id="PTHR41521">
    <property type="match status" value="1"/>
</dbReference>
<dbReference type="Gene3D" id="3.30.70.100">
    <property type="match status" value="1"/>
</dbReference>
<dbReference type="EMBL" id="SMSE01000002">
    <property type="protein sequence ID" value="TDG13328.1"/>
    <property type="molecule type" value="Genomic_DNA"/>
</dbReference>
<dbReference type="SUPFAM" id="SSF54909">
    <property type="entry name" value="Dimeric alpha+beta barrel"/>
    <property type="match status" value="1"/>
</dbReference>
<dbReference type="Pfam" id="PF07045">
    <property type="entry name" value="DUF1330"/>
    <property type="match status" value="1"/>
</dbReference>
<accession>A0A4R5LR45</accession>
<dbReference type="InterPro" id="IPR010753">
    <property type="entry name" value="DUF1330"/>
</dbReference>
<evidence type="ECO:0000313" key="2">
    <source>
        <dbReference type="EMBL" id="TDG13328.1"/>
    </source>
</evidence>
<sequence>MSAYVIYDVDIRDPQRYQEFMVKAKPALEAAGGRYLARGGEHKVIEGDWEPRRLVLFEFPSIAKAEEFYNSDLYQGYKAIRDECSSGHIVIVEGYDEESPGR</sequence>
<name>A0A4R5LR45_9GAMM</name>
<evidence type="ECO:0000313" key="3">
    <source>
        <dbReference type="Proteomes" id="UP000295554"/>
    </source>
</evidence>
<dbReference type="RefSeq" id="WP_133211200.1">
    <property type="nucleotide sequence ID" value="NZ_SMSE01000002.1"/>
</dbReference>
<keyword evidence="3" id="KW-1185">Reference proteome</keyword>
<reference evidence="2 3" key="1">
    <citation type="submission" date="2019-03" db="EMBL/GenBank/DDBJ databases">
        <title>Seongchinamella monodicae gen. nov., sp. nov., a novel member of the Gammaproteobacteria isolated from a tidal mudflat of beach.</title>
        <authorList>
            <person name="Yang H.G."/>
            <person name="Kang J.W."/>
            <person name="Lee S.D."/>
        </authorList>
    </citation>
    <scope>NUCLEOTIDE SEQUENCE [LARGE SCALE GENOMIC DNA]</scope>
    <source>
        <strain evidence="2 3">GH4-78</strain>
    </source>
</reference>